<dbReference type="AlphaFoldDB" id="A0A0M2V3B1"/>
<protein>
    <recommendedName>
        <fullName evidence="1">Pvc16 N-terminal domain-containing protein</fullName>
    </recommendedName>
</protein>
<gene>
    <name evidence="2" type="ORF">WG68_17310</name>
</gene>
<dbReference type="STRING" id="336831.WG68_17310"/>
<dbReference type="OrthoDB" id="7560784at2"/>
<reference evidence="2 3" key="1">
    <citation type="submission" date="2015-03" db="EMBL/GenBank/DDBJ databases">
        <title>Draft genome sequences of two protease-producing strains of Arsukibacterium isolated from two cold and alkaline environments.</title>
        <authorList>
            <person name="Lylloff J.E."/>
            <person name="Skov L.B."/>
            <person name="Jepsen M."/>
            <person name="Hallin P.F."/>
            <person name="Sorensen S.J."/>
            <person name="Stougaard P."/>
            <person name="Glaring M.A."/>
        </authorList>
    </citation>
    <scope>NUCLEOTIDE SEQUENCE [LARGE SCALE GENOMIC DNA]</scope>
    <source>
        <strain evidence="2 3">GCM72</strain>
    </source>
</reference>
<dbReference type="RefSeq" id="WP_046559026.1">
    <property type="nucleotide sequence ID" value="NZ_LAHO01000020.1"/>
</dbReference>
<accession>A0A0M2V3B1</accession>
<proteinExistence type="predicted"/>
<evidence type="ECO:0000313" key="3">
    <source>
        <dbReference type="Proteomes" id="UP000034228"/>
    </source>
</evidence>
<dbReference type="Pfam" id="PF14065">
    <property type="entry name" value="Pvc16_N"/>
    <property type="match status" value="1"/>
</dbReference>
<feature type="domain" description="Pvc16 N-terminal" evidence="1">
    <location>
        <begin position="13"/>
        <end position="175"/>
    </location>
</feature>
<keyword evidence="3" id="KW-1185">Reference proteome</keyword>
<dbReference type="PATRIC" id="fig|336831.14.peg.317"/>
<name>A0A0M2V3B1_9GAMM</name>
<dbReference type="InterPro" id="IPR025351">
    <property type="entry name" value="Pvc16_N"/>
</dbReference>
<comment type="caution">
    <text evidence="2">The sequence shown here is derived from an EMBL/GenBank/DDBJ whole genome shotgun (WGS) entry which is preliminary data.</text>
</comment>
<dbReference type="EMBL" id="LAHO01000020">
    <property type="protein sequence ID" value="KKO44120.1"/>
    <property type="molecule type" value="Genomic_DNA"/>
</dbReference>
<organism evidence="2 3">
    <name type="scientific">Arsukibacterium ikkense</name>
    <dbReference type="NCBI Taxonomy" id="336831"/>
    <lineage>
        <taxon>Bacteria</taxon>
        <taxon>Pseudomonadati</taxon>
        <taxon>Pseudomonadota</taxon>
        <taxon>Gammaproteobacteria</taxon>
        <taxon>Chromatiales</taxon>
        <taxon>Chromatiaceae</taxon>
        <taxon>Arsukibacterium</taxon>
    </lineage>
</organism>
<dbReference type="Proteomes" id="UP000034228">
    <property type="component" value="Unassembled WGS sequence"/>
</dbReference>
<evidence type="ECO:0000259" key="1">
    <source>
        <dbReference type="Pfam" id="PF14065"/>
    </source>
</evidence>
<sequence length="193" mass="21217">MIAKTLALLAVQLNRFLRHNFKLAEDIVLVSNLNEADGNVCTHVNNKLALFLVGIEKESASRHNPSLLDTGFSRSANSTPPLHLNLYLMLAANFNGANYSDALTLLSASISFFQRNPLFTHQNLPELDPAIERLALDLENLSIQDASNLWGMLSGKYLPSVLYKVRMVSFDGADIYGQSSLLSKPVSDIGSRV</sequence>
<evidence type="ECO:0000313" key="2">
    <source>
        <dbReference type="EMBL" id="KKO44120.1"/>
    </source>
</evidence>